<dbReference type="SUPFAM" id="SSF143724">
    <property type="entry name" value="PHP14-like"/>
    <property type="match status" value="1"/>
</dbReference>
<dbReference type="GO" id="GO:0007548">
    <property type="term" value="P:sex differentiation"/>
    <property type="evidence" value="ECO:0007669"/>
    <property type="project" value="UniProtKB-KW"/>
</dbReference>
<dbReference type="Proteomes" id="UP000483820">
    <property type="component" value="Chromosome I"/>
</dbReference>
<dbReference type="GO" id="GO:0101006">
    <property type="term" value="F:protein histidine phosphatase activity"/>
    <property type="evidence" value="ECO:0007669"/>
    <property type="project" value="TreeGrafter"/>
</dbReference>
<protein>
    <recommendedName>
        <fullName evidence="5">Sex-regulated protein janus-B</fullName>
    </recommendedName>
</protein>
<evidence type="ECO:0000256" key="3">
    <source>
        <dbReference type="ARBA" id="ARBA00022782"/>
    </source>
</evidence>
<keyword evidence="4" id="KW-0726">Sexual differentiation</keyword>
<dbReference type="GO" id="GO:0030154">
    <property type="term" value="P:cell differentiation"/>
    <property type="evidence" value="ECO:0007669"/>
    <property type="project" value="UniProtKB-KW"/>
</dbReference>
<proteinExistence type="inferred from homology"/>
<dbReference type="AlphaFoldDB" id="A0A6A5HR56"/>
<reference evidence="8 9" key="1">
    <citation type="submission" date="2019-12" db="EMBL/GenBank/DDBJ databases">
        <title>Chromosome-level assembly of the Caenorhabditis remanei genome.</title>
        <authorList>
            <person name="Teterina A.A."/>
            <person name="Willis J.H."/>
            <person name="Phillips P.C."/>
        </authorList>
    </citation>
    <scope>NUCLEOTIDE SEQUENCE [LARGE SCALE GENOMIC DNA]</scope>
    <source>
        <strain evidence="8 9">PX506</strain>
        <tissue evidence="8">Whole organism</tissue>
    </source>
</reference>
<dbReference type="EMBL" id="WUAV01000001">
    <property type="protein sequence ID" value="KAF1770700.1"/>
    <property type="molecule type" value="Genomic_DNA"/>
</dbReference>
<evidence type="ECO:0000313" key="8">
    <source>
        <dbReference type="EMBL" id="KAF1770700.1"/>
    </source>
</evidence>
<dbReference type="KEGG" id="crq:GCK72_002521"/>
<comment type="caution">
    <text evidence="8">The sequence shown here is derived from an EMBL/GenBank/DDBJ whole genome shotgun (WGS) entry which is preliminary data.</text>
</comment>
<sequence length="116" mass="13091">MPLADIADVDIDSKGVFKYILIQVTDTETKEKKFVVRGYYRCTFHDDILQETKSSAPSGLKLKCVGGGRIKHVDSGKDLLVYGYSQGYGRADHQVAVDILKQKYPDYHIHFSNDGY</sequence>
<dbReference type="RefSeq" id="XP_053592117.1">
    <property type="nucleotide sequence ID" value="XM_053723472.1"/>
</dbReference>
<dbReference type="InterPro" id="IPR007702">
    <property type="entry name" value="Janus"/>
</dbReference>
<evidence type="ECO:0000256" key="1">
    <source>
        <dbReference type="ARBA" id="ARBA00002508"/>
    </source>
</evidence>
<feature type="binding site" evidence="7">
    <location>
        <position position="18"/>
    </location>
    <ligand>
        <name>substrate</name>
    </ligand>
</feature>
<dbReference type="FunFam" id="3.50.20.20:FF:000002">
    <property type="entry name" value="Sex-regulated protein janus-B"/>
    <property type="match status" value="1"/>
</dbReference>
<evidence type="ECO:0000256" key="5">
    <source>
        <dbReference type="ARBA" id="ARBA00068496"/>
    </source>
</evidence>
<dbReference type="Pfam" id="PF05005">
    <property type="entry name" value="Ocnus"/>
    <property type="match status" value="1"/>
</dbReference>
<comment type="function">
    <text evidence="1">JanA and janB regulate somatic sex differentiation.</text>
</comment>
<dbReference type="PANTHER" id="PTHR12258">
    <property type="entry name" value="JANUS-A/JANUS-B"/>
    <property type="match status" value="1"/>
</dbReference>
<evidence type="ECO:0000256" key="6">
    <source>
        <dbReference type="PIRSR" id="PIRSR607702-1"/>
    </source>
</evidence>
<dbReference type="InterPro" id="IPR038596">
    <property type="entry name" value="Janus_sf"/>
</dbReference>
<evidence type="ECO:0000256" key="4">
    <source>
        <dbReference type="ARBA" id="ARBA00022928"/>
    </source>
</evidence>
<accession>A0A6A5HR56</accession>
<dbReference type="CTD" id="9812599"/>
<evidence type="ECO:0000256" key="7">
    <source>
        <dbReference type="PIRSR" id="PIRSR607702-2"/>
    </source>
</evidence>
<dbReference type="PANTHER" id="PTHR12258:SF5">
    <property type="entry name" value="BCDNA.GH02250-RELATED"/>
    <property type="match status" value="1"/>
</dbReference>
<keyword evidence="3" id="KW-0221">Differentiation</keyword>
<evidence type="ECO:0000313" key="9">
    <source>
        <dbReference type="Proteomes" id="UP000483820"/>
    </source>
</evidence>
<comment type="similarity">
    <text evidence="2">Belongs to the janus family.</text>
</comment>
<name>A0A6A5HR56_CAERE</name>
<dbReference type="GeneID" id="9812599"/>
<gene>
    <name evidence="8" type="ORF">GCK72_002521</name>
</gene>
<organism evidence="8 9">
    <name type="scientific">Caenorhabditis remanei</name>
    <name type="common">Caenorhabditis vulgaris</name>
    <dbReference type="NCBI Taxonomy" id="31234"/>
    <lineage>
        <taxon>Eukaryota</taxon>
        <taxon>Metazoa</taxon>
        <taxon>Ecdysozoa</taxon>
        <taxon>Nematoda</taxon>
        <taxon>Chromadorea</taxon>
        <taxon>Rhabditida</taxon>
        <taxon>Rhabditina</taxon>
        <taxon>Rhabditomorpha</taxon>
        <taxon>Rhabditoidea</taxon>
        <taxon>Rhabditidae</taxon>
        <taxon>Peloderinae</taxon>
        <taxon>Caenorhabditis</taxon>
    </lineage>
</organism>
<feature type="active site" description="Proton acceptor" evidence="6">
    <location>
        <position position="45"/>
    </location>
</feature>
<dbReference type="GO" id="GO:0005829">
    <property type="term" value="C:cytosol"/>
    <property type="evidence" value="ECO:0007669"/>
    <property type="project" value="TreeGrafter"/>
</dbReference>
<dbReference type="Gene3D" id="3.50.20.20">
    <property type="entry name" value="Janus/Ocnus"/>
    <property type="match status" value="1"/>
</dbReference>
<evidence type="ECO:0000256" key="2">
    <source>
        <dbReference type="ARBA" id="ARBA00010971"/>
    </source>
</evidence>